<dbReference type="KEGG" id="ott:OTT_0181"/>
<dbReference type="EMBL" id="AP008981">
    <property type="protein sequence ID" value="BAG39639.1"/>
    <property type="molecule type" value="Genomic_DNA"/>
</dbReference>
<dbReference type="Proteomes" id="UP000001033">
    <property type="component" value="Chromosome"/>
</dbReference>
<reference evidence="6" key="1">
    <citation type="journal article" date="2008" name="DNA Res.">
        <title>The whole-genome sequencing of the obligate intracellular bacterium Orientia tsutsugamushi revealed massive gene amplification during reductive genome evolution.</title>
        <authorList>
            <person name="Nakayama K."/>
            <person name="Yamashita A."/>
            <person name="Kurokawa K."/>
            <person name="Morimoto T."/>
            <person name="Ogawa M."/>
            <person name="Fukuhara M."/>
            <person name="Urakami H."/>
            <person name="Ohnishi M."/>
            <person name="Uchiyama I."/>
            <person name="Ogura Y."/>
            <person name="Ooka T."/>
            <person name="Oshima K."/>
            <person name="Tamura A."/>
            <person name="Hattori M."/>
            <person name="Hayashi T."/>
        </authorList>
    </citation>
    <scope>NUCLEOTIDE SEQUENCE [LARGE SCALE GENOMIC DNA]</scope>
    <source>
        <strain evidence="6">Ikeda</strain>
    </source>
</reference>
<dbReference type="AlphaFoldDB" id="B3CS35"/>
<evidence type="ECO:0000256" key="1">
    <source>
        <dbReference type="ARBA" id="ARBA00001968"/>
    </source>
</evidence>
<name>B3CS35_ORITI</name>
<feature type="region of interest" description="Disordered" evidence="3">
    <location>
        <begin position="95"/>
        <end position="118"/>
    </location>
</feature>
<dbReference type="Pfam" id="PF13359">
    <property type="entry name" value="DDE_Tnp_4"/>
    <property type="match status" value="1"/>
</dbReference>
<dbReference type="GO" id="GO:0046872">
    <property type="term" value="F:metal ion binding"/>
    <property type="evidence" value="ECO:0007669"/>
    <property type="project" value="UniProtKB-KW"/>
</dbReference>
<evidence type="ECO:0000259" key="4">
    <source>
        <dbReference type="Pfam" id="PF13359"/>
    </source>
</evidence>
<accession>B3CS35</accession>
<comment type="cofactor">
    <cofactor evidence="1">
        <name>a divalent metal cation</name>
        <dbReference type="ChEBI" id="CHEBI:60240"/>
    </cofactor>
</comment>
<protein>
    <submittedName>
        <fullName evidence="5">Transposase</fullName>
    </submittedName>
</protein>
<evidence type="ECO:0000256" key="3">
    <source>
        <dbReference type="SAM" id="MobiDB-lite"/>
    </source>
</evidence>
<gene>
    <name evidence="5" type="ordered locus">OTT_0181</name>
</gene>
<evidence type="ECO:0000313" key="5">
    <source>
        <dbReference type="EMBL" id="BAG39639.1"/>
    </source>
</evidence>
<evidence type="ECO:0000313" key="6">
    <source>
        <dbReference type="Proteomes" id="UP000001033"/>
    </source>
</evidence>
<sequence>MKSDMNYEVVLIDATETPIERPQKTKILLFRKEEMAYTKNSNSVRQANIPSNMYRFSNGKKHDFRLFKESKIFIHPKVKAITDTGYQGIQKIHNNSELPKKKSKKNTLTKNDKKNNRRLEGERVVNETVIGMLKRVQDYC</sequence>
<proteinExistence type="predicted"/>
<dbReference type="HOGENOM" id="CLU_122369_1_0_5"/>
<dbReference type="InterPro" id="IPR027806">
    <property type="entry name" value="HARBI1_dom"/>
</dbReference>
<dbReference type="RefSeq" id="WP_012460899.1">
    <property type="nucleotide sequence ID" value="NC_010793.1"/>
</dbReference>
<feature type="domain" description="DDE Tnp4" evidence="4">
    <location>
        <begin position="12"/>
        <end position="134"/>
    </location>
</feature>
<dbReference type="OrthoDB" id="9180614at2"/>
<keyword evidence="2" id="KW-0479">Metal-binding</keyword>
<organism evidence="5 6">
    <name type="scientific">Orientia tsutsugamushi (strain Ikeda)</name>
    <name type="common">Rickettsia tsutsugamushi</name>
    <dbReference type="NCBI Taxonomy" id="334380"/>
    <lineage>
        <taxon>Bacteria</taxon>
        <taxon>Pseudomonadati</taxon>
        <taxon>Pseudomonadota</taxon>
        <taxon>Alphaproteobacteria</taxon>
        <taxon>Rickettsiales</taxon>
        <taxon>Rickettsiaceae</taxon>
        <taxon>Rickettsieae</taxon>
        <taxon>Orientia</taxon>
    </lineage>
</organism>
<evidence type="ECO:0000256" key="2">
    <source>
        <dbReference type="ARBA" id="ARBA00022723"/>
    </source>
</evidence>